<feature type="region of interest" description="Disordered" evidence="6">
    <location>
        <begin position="824"/>
        <end position="959"/>
    </location>
</feature>
<dbReference type="InterPro" id="IPR012919">
    <property type="entry name" value="SUN_dom"/>
</dbReference>
<evidence type="ECO:0000256" key="5">
    <source>
        <dbReference type="SAM" id="Coils"/>
    </source>
</evidence>
<feature type="region of interest" description="Disordered" evidence="6">
    <location>
        <begin position="752"/>
        <end position="794"/>
    </location>
</feature>
<gene>
    <name evidence="9" type="ORF">QBC38DRAFT_476616</name>
</gene>
<feature type="compositionally biased region" description="Low complexity" evidence="6">
    <location>
        <begin position="407"/>
        <end position="419"/>
    </location>
</feature>
<evidence type="ECO:0000256" key="6">
    <source>
        <dbReference type="SAM" id="MobiDB-lite"/>
    </source>
</evidence>
<proteinExistence type="predicted"/>
<feature type="region of interest" description="Disordered" evidence="6">
    <location>
        <begin position="90"/>
        <end position="114"/>
    </location>
</feature>
<sequence>MPSSPKPRSRSRRFALALAFLRLHAVVAHGSETAATTSVTAVPEFCEFRTINYITHTLPQQCLRASWSSPTQTATADPNITIVNAPTVTTPVPSEAENATQSGEQGNGDSQEEPVASAFMSFEEWKEMMLRKSGQDPANIKAQKPREHKVERDAGGNIGEPDSVGEDGEISLDFDALTEKVSEIASSSSGDAVAKAEKDKQEVEEQVLYDDGKTQYYRSKDAGTTCKERHSFASFDAGATIKKTSKGAKNAKAILAENKDSYMLLECQAKDKFVIVELSDDILVDTVVLANFEFFSSMIRKFRVSASDRYPVKPDKWVDLGTFEARNARDIQAFLIEHPQIYTKYIRIEFLTHYGNEYYCPVSLLRVHGTRMLDTWKEPREDDEPELIEGTQVQEIVAETRELQQPSSTTETVTSNTTEDIAPEQSPEMGLSPWQPIFHFNMTHELCAPRSPTTDDPSPVSMDASNNSSKPDGRTTAPTAQPSAAAGAHKTHKAGHPSSQAPPQSESPVTQGGQSSATAPSSSAPSAPVQQANQSSAAGNQGQKPPVVSDSPPPAAASQKPTGGSTTTTIRNKTSASSSSTAPLPTVQESFFKTVTKRLNHLESNTSLSLQYIEQQSRFLQDVLLKLERKQLSKVDSFLDTLNKTVLTELRNVRTQYDQIWQSTVIALETQREQSRQEIVALTTRLNVLADEVVFQKRMAIFQSFLLLSCLMLVIFNSSTNTGSSSSSFPIPPGSAAAAAYYRRYASGFGGGGGPRSESGLSASPLPPTPGGPALKEQHSFESPSPPSAASTLAASALPRHLLCSSSSSMSSSRMDKSLPLMPEFSMENTPASPPPSDTTLLSPLPSGYGEEGNGGGDETPVRRRHRPRRLSTEEEDEEGEEDEGDEQQQTPESNSSESPQKEQEWTDPSPVQPPPPIIRQRSQLAINSGGIRKPLPALPEDPSREEKNCNEEEEEGCQ</sequence>
<dbReference type="GO" id="GO:0005737">
    <property type="term" value="C:cytoplasm"/>
    <property type="evidence" value="ECO:0007669"/>
    <property type="project" value="TreeGrafter"/>
</dbReference>
<name>A0AAN7BRX1_9PEZI</name>
<feature type="compositionally biased region" description="Basic and acidic residues" evidence="6">
    <location>
        <begin position="144"/>
        <end position="154"/>
    </location>
</feature>
<keyword evidence="3" id="KW-1133">Transmembrane helix</keyword>
<feature type="compositionally biased region" description="Low complexity" evidence="6">
    <location>
        <begin position="496"/>
        <end position="561"/>
    </location>
</feature>
<feature type="compositionally biased region" description="Low complexity" evidence="6">
    <location>
        <begin position="475"/>
        <end position="488"/>
    </location>
</feature>
<dbReference type="GO" id="GO:0016020">
    <property type="term" value="C:membrane"/>
    <property type="evidence" value="ECO:0007669"/>
    <property type="project" value="InterPro"/>
</dbReference>
<feature type="compositionally biased region" description="Basic and acidic residues" evidence="6">
    <location>
        <begin position="942"/>
        <end position="951"/>
    </location>
</feature>
<evidence type="ECO:0000256" key="1">
    <source>
        <dbReference type="ARBA" id="ARBA00004308"/>
    </source>
</evidence>
<dbReference type="PANTHER" id="PTHR12953:SF0">
    <property type="entry name" value="SUN DOMAIN-CONTAINING OSSIFICATION FACTOR"/>
    <property type="match status" value="1"/>
</dbReference>
<dbReference type="PROSITE" id="PS51469">
    <property type="entry name" value="SUN"/>
    <property type="match status" value="1"/>
</dbReference>
<feature type="chain" id="PRO_5042991243" evidence="7">
    <location>
        <begin position="31"/>
        <end position="959"/>
    </location>
</feature>
<evidence type="ECO:0000256" key="7">
    <source>
        <dbReference type="SAM" id="SignalP"/>
    </source>
</evidence>
<evidence type="ECO:0000313" key="10">
    <source>
        <dbReference type="Proteomes" id="UP001301958"/>
    </source>
</evidence>
<evidence type="ECO:0000259" key="8">
    <source>
        <dbReference type="PROSITE" id="PS51469"/>
    </source>
</evidence>
<reference evidence="9" key="1">
    <citation type="journal article" date="2023" name="Mol. Phylogenet. Evol.">
        <title>Genome-scale phylogeny and comparative genomics of the fungal order Sordariales.</title>
        <authorList>
            <person name="Hensen N."/>
            <person name="Bonometti L."/>
            <person name="Westerberg I."/>
            <person name="Brannstrom I.O."/>
            <person name="Guillou S."/>
            <person name="Cros-Aarteil S."/>
            <person name="Calhoun S."/>
            <person name="Haridas S."/>
            <person name="Kuo A."/>
            <person name="Mondo S."/>
            <person name="Pangilinan J."/>
            <person name="Riley R."/>
            <person name="LaButti K."/>
            <person name="Andreopoulos B."/>
            <person name="Lipzen A."/>
            <person name="Chen C."/>
            <person name="Yan M."/>
            <person name="Daum C."/>
            <person name="Ng V."/>
            <person name="Clum A."/>
            <person name="Steindorff A."/>
            <person name="Ohm R.A."/>
            <person name="Martin F."/>
            <person name="Silar P."/>
            <person name="Natvig D.O."/>
            <person name="Lalanne C."/>
            <person name="Gautier V."/>
            <person name="Ament-Velasquez S.L."/>
            <person name="Kruys A."/>
            <person name="Hutchinson M.I."/>
            <person name="Powell A.J."/>
            <person name="Barry K."/>
            <person name="Miller A.N."/>
            <person name="Grigoriev I.V."/>
            <person name="Debuchy R."/>
            <person name="Gladieux P."/>
            <person name="Hiltunen Thoren M."/>
            <person name="Johannesson H."/>
        </authorList>
    </citation>
    <scope>NUCLEOTIDE SEQUENCE</scope>
    <source>
        <strain evidence="9">CBS 990.96</strain>
    </source>
</reference>
<dbReference type="InterPro" id="IPR045120">
    <property type="entry name" value="Suco/Slp1-like"/>
</dbReference>
<feature type="coiled-coil region" evidence="5">
    <location>
        <begin position="665"/>
        <end position="692"/>
    </location>
</feature>
<keyword evidence="4" id="KW-0472">Membrane</keyword>
<reference evidence="9" key="2">
    <citation type="submission" date="2023-05" db="EMBL/GenBank/DDBJ databases">
        <authorList>
            <consortium name="Lawrence Berkeley National Laboratory"/>
            <person name="Steindorff A."/>
            <person name="Hensen N."/>
            <person name="Bonometti L."/>
            <person name="Westerberg I."/>
            <person name="Brannstrom I.O."/>
            <person name="Guillou S."/>
            <person name="Cros-Aarteil S."/>
            <person name="Calhoun S."/>
            <person name="Haridas S."/>
            <person name="Kuo A."/>
            <person name="Mondo S."/>
            <person name="Pangilinan J."/>
            <person name="Riley R."/>
            <person name="Labutti K."/>
            <person name="Andreopoulos B."/>
            <person name="Lipzen A."/>
            <person name="Chen C."/>
            <person name="Yanf M."/>
            <person name="Daum C."/>
            <person name="Ng V."/>
            <person name="Clum A."/>
            <person name="Ohm R."/>
            <person name="Martin F."/>
            <person name="Silar P."/>
            <person name="Natvig D."/>
            <person name="Lalanne C."/>
            <person name="Gautier V."/>
            <person name="Ament-Velasquez S.L."/>
            <person name="Kruys A."/>
            <person name="Hutchinson M.I."/>
            <person name="Powell A.J."/>
            <person name="Barry K."/>
            <person name="Miller A.N."/>
            <person name="Grigoriev I.V."/>
            <person name="Debuchy R."/>
            <person name="Gladieux P."/>
            <person name="Thoren M.H."/>
            <person name="Johannesson H."/>
        </authorList>
    </citation>
    <scope>NUCLEOTIDE SEQUENCE</scope>
    <source>
        <strain evidence="9">CBS 990.96</strain>
    </source>
</reference>
<keyword evidence="5" id="KW-0175">Coiled coil</keyword>
<dbReference type="AlphaFoldDB" id="A0AAN7BRX1"/>
<feature type="compositionally biased region" description="Polar residues" evidence="6">
    <location>
        <begin position="90"/>
        <end position="109"/>
    </location>
</feature>
<feature type="region of interest" description="Disordered" evidence="6">
    <location>
        <begin position="133"/>
        <end position="167"/>
    </location>
</feature>
<keyword evidence="2" id="KW-0812">Transmembrane</keyword>
<protein>
    <submittedName>
        <fullName evidence="9">UNC-like C-terminal-domain-containing protein</fullName>
    </submittedName>
</protein>
<keyword evidence="10" id="KW-1185">Reference proteome</keyword>
<evidence type="ECO:0000256" key="4">
    <source>
        <dbReference type="ARBA" id="ARBA00023136"/>
    </source>
</evidence>
<dbReference type="Proteomes" id="UP001301958">
    <property type="component" value="Unassembled WGS sequence"/>
</dbReference>
<feature type="signal peptide" evidence="7">
    <location>
        <begin position="1"/>
        <end position="30"/>
    </location>
</feature>
<feature type="region of interest" description="Disordered" evidence="6">
    <location>
        <begin position="447"/>
        <end position="583"/>
    </location>
</feature>
<feature type="compositionally biased region" description="Low complexity" evidence="6">
    <location>
        <begin position="838"/>
        <end position="849"/>
    </location>
</feature>
<dbReference type="Gene3D" id="2.60.120.260">
    <property type="entry name" value="Galactose-binding domain-like"/>
    <property type="match status" value="1"/>
</dbReference>
<evidence type="ECO:0000256" key="2">
    <source>
        <dbReference type="ARBA" id="ARBA00022692"/>
    </source>
</evidence>
<dbReference type="EMBL" id="MU865325">
    <property type="protein sequence ID" value="KAK4227948.1"/>
    <property type="molecule type" value="Genomic_DNA"/>
</dbReference>
<organism evidence="9 10">
    <name type="scientific">Podospora fimiseda</name>
    <dbReference type="NCBI Taxonomy" id="252190"/>
    <lineage>
        <taxon>Eukaryota</taxon>
        <taxon>Fungi</taxon>
        <taxon>Dikarya</taxon>
        <taxon>Ascomycota</taxon>
        <taxon>Pezizomycotina</taxon>
        <taxon>Sordariomycetes</taxon>
        <taxon>Sordariomycetidae</taxon>
        <taxon>Sordariales</taxon>
        <taxon>Podosporaceae</taxon>
        <taxon>Podospora</taxon>
    </lineage>
</organism>
<dbReference type="GO" id="GO:0034975">
    <property type="term" value="P:protein folding in endoplasmic reticulum"/>
    <property type="evidence" value="ECO:0007669"/>
    <property type="project" value="TreeGrafter"/>
</dbReference>
<dbReference type="PANTHER" id="PTHR12953">
    <property type="entry name" value="MEMBRANE PROTEIN CH1 RELATED"/>
    <property type="match status" value="1"/>
</dbReference>
<comment type="caution">
    <text evidence="9">The sequence shown here is derived from an EMBL/GenBank/DDBJ whole genome shotgun (WGS) entry which is preliminary data.</text>
</comment>
<feature type="region of interest" description="Disordered" evidence="6">
    <location>
        <begin position="400"/>
        <end position="428"/>
    </location>
</feature>
<dbReference type="FunFam" id="2.60.120.260:FF:000082">
    <property type="entry name" value="Sad1/UNC domain protein"/>
    <property type="match status" value="1"/>
</dbReference>
<accession>A0AAN7BRX1</accession>
<evidence type="ECO:0000313" key="9">
    <source>
        <dbReference type="EMBL" id="KAK4227948.1"/>
    </source>
</evidence>
<feature type="compositionally biased region" description="Polar residues" evidence="6">
    <location>
        <begin position="562"/>
        <end position="573"/>
    </location>
</feature>
<dbReference type="Pfam" id="PF07738">
    <property type="entry name" value="Sad1_UNC"/>
    <property type="match status" value="1"/>
</dbReference>
<comment type="subcellular location">
    <subcellularLocation>
        <location evidence="1">Endomembrane system</location>
    </subcellularLocation>
</comment>
<evidence type="ECO:0000256" key="3">
    <source>
        <dbReference type="ARBA" id="ARBA00022989"/>
    </source>
</evidence>
<keyword evidence="7" id="KW-0732">Signal</keyword>
<feature type="compositionally biased region" description="Acidic residues" evidence="6">
    <location>
        <begin position="874"/>
        <end position="887"/>
    </location>
</feature>
<dbReference type="GO" id="GO:0012505">
    <property type="term" value="C:endomembrane system"/>
    <property type="evidence" value="ECO:0007669"/>
    <property type="project" value="UniProtKB-SubCell"/>
</dbReference>
<feature type="domain" description="SUN" evidence="8">
    <location>
        <begin position="211"/>
        <end position="372"/>
    </location>
</feature>